<keyword evidence="2" id="KW-0285">Flavoprotein</keyword>
<dbReference type="InterPro" id="IPR036188">
    <property type="entry name" value="FAD/NAD-bd_sf"/>
</dbReference>
<dbReference type="AlphaFoldDB" id="A0A3M7BGN6"/>
<dbReference type="Proteomes" id="UP000270230">
    <property type="component" value="Unassembled WGS sequence"/>
</dbReference>
<name>A0A3M7BGN6_HORWE</name>
<evidence type="ECO:0000313" key="6">
    <source>
        <dbReference type="EMBL" id="RMY38697.1"/>
    </source>
</evidence>
<comment type="cofactor">
    <cofactor evidence="1">
        <name>FAD</name>
        <dbReference type="ChEBI" id="CHEBI:57692"/>
    </cofactor>
</comment>
<evidence type="ECO:0000256" key="4">
    <source>
        <dbReference type="ARBA" id="ARBA00023002"/>
    </source>
</evidence>
<keyword evidence="3" id="KW-0274">FAD</keyword>
<dbReference type="InterPro" id="IPR050641">
    <property type="entry name" value="RIFMO-like"/>
</dbReference>
<dbReference type="InterPro" id="IPR002938">
    <property type="entry name" value="FAD-bd"/>
</dbReference>
<protein>
    <recommendedName>
        <fullName evidence="5">FAD-binding domain-containing protein</fullName>
    </recommendedName>
</protein>
<organism evidence="6 7">
    <name type="scientific">Hortaea werneckii</name>
    <name type="common">Black yeast</name>
    <name type="synonym">Cladosporium werneckii</name>
    <dbReference type="NCBI Taxonomy" id="91943"/>
    <lineage>
        <taxon>Eukaryota</taxon>
        <taxon>Fungi</taxon>
        <taxon>Dikarya</taxon>
        <taxon>Ascomycota</taxon>
        <taxon>Pezizomycotina</taxon>
        <taxon>Dothideomycetes</taxon>
        <taxon>Dothideomycetidae</taxon>
        <taxon>Mycosphaerellales</taxon>
        <taxon>Teratosphaeriaceae</taxon>
        <taxon>Hortaea</taxon>
    </lineage>
</organism>
<gene>
    <name evidence="6" type="ORF">D0865_13025</name>
</gene>
<evidence type="ECO:0000256" key="3">
    <source>
        <dbReference type="ARBA" id="ARBA00022827"/>
    </source>
</evidence>
<dbReference type="PANTHER" id="PTHR43004:SF19">
    <property type="entry name" value="BINDING MONOOXYGENASE, PUTATIVE (JCVI)-RELATED"/>
    <property type="match status" value="1"/>
</dbReference>
<dbReference type="Gene3D" id="3.30.9.10">
    <property type="entry name" value="D-Amino Acid Oxidase, subunit A, domain 2"/>
    <property type="match status" value="1"/>
</dbReference>
<proteinExistence type="predicted"/>
<dbReference type="Pfam" id="PF01494">
    <property type="entry name" value="FAD_binding_3"/>
    <property type="match status" value="1"/>
</dbReference>
<comment type="caution">
    <text evidence="6">The sequence shown here is derived from an EMBL/GenBank/DDBJ whole genome shotgun (WGS) entry which is preliminary data.</text>
</comment>
<dbReference type="GO" id="GO:0016709">
    <property type="term" value="F:oxidoreductase activity, acting on paired donors, with incorporation or reduction of molecular oxygen, NAD(P)H as one donor, and incorporation of one atom of oxygen"/>
    <property type="evidence" value="ECO:0007669"/>
    <property type="project" value="UniProtKB-ARBA"/>
</dbReference>
<evidence type="ECO:0000256" key="1">
    <source>
        <dbReference type="ARBA" id="ARBA00001974"/>
    </source>
</evidence>
<dbReference type="PANTHER" id="PTHR43004">
    <property type="entry name" value="TRK SYSTEM POTASSIUM UPTAKE PROTEIN"/>
    <property type="match status" value="1"/>
</dbReference>
<feature type="domain" description="FAD-binding" evidence="5">
    <location>
        <begin position="10"/>
        <end position="361"/>
    </location>
</feature>
<evidence type="ECO:0000259" key="5">
    <source>
        <dbReference type="Pfam" id="PF01494"/>
    </source>
</evidence>
<keyword evidence="4" id="KW-0560">Oxidoreductase</keyword>
<dbReference type="PRINTS" id="PR00420">
    <property type="entry name" value="RNGMNOXGNASE"/>
</dbReference>
<dbReference type="EMBL" id="QWIN01001610">
    <property type="protein sequence ID" value="RMY38697.1"/>
    <property type="molecule type" value="Genomic_DNA"/>
</dbReference>
<dbReference type="SUPFAM" id="SSF51905">
    <property type="entry name" value="FAD/NAD(P)-binding domain"/>
    <property type="match status" value="1"/>
</dbReference>
<dbReference type="OrthoDB" id="10016252at2759"/>
<dbReference type="GO" id="GO:0071949">
    <property type="term" value="F:FAD binding"/>
    <property type="evidence" value="ECO:0007669"/>
    <property type="project" value="InterPro"/>
</dbReference>
<accession>A0A3M7BGN6</accession>
<sequence length="461" mass="52394">MDGQKPPFSKVLIVGAGPSGLLLALFLAQHDIPSLVLEAWPWLDTRLRATQYGVPATRVFRRAGLLPDFRAASIPKFPAICWRRVADGEKLVEIDMSVVQDEEDRMTVLQLGQMIQIMYRHCMDPEKGKGLIDIRFNHRVTATGQDKDSAWVDVDIGKEDEEKCHERIHADYLVGCDGASSAVRRSLFGKEWPGQTWDCRFIVQNVFYDGFEKHGWDGGNYCVDPEHWGLIARRGHGGLWRVTYGDPAVGLTDEEYLARRPWHMKAMLPGSPEPDQYRIEQTNLYNIHNRCVDSFKVGRILLAADAAHVCNPMGGYGCMTACLDVDGLADCFIGYYEGKASEKILDTYAQVRRHIFLKYVDARSVKNLNRVWKSNPWTVLEEDKFFGIIQELNKDRQALKEFLLVSSIIQSTIRSVMMLTFEKKISSIEYDFKQHYDIPTLEKAKGTANDHRNGTEVAVEA</sequence>
<evidence type="ECO:0000256" key="2">
    <source>
        <dbReference type="ARBA" id="ARBA00022630"/>
    </source>
</evidence>
<evidence type="ECO:0000313" key="7">
    <source>
        <dbReference type="Proteomes" id="UP000270230"/>
    </source>
</evidence>
<dbReference type="Gene3D" id="3.50.50.60">
    <property type="entry name" value="FAD/NAD(P)-binding domain"/>
    <property type="match status" value="1"/>
</dbReference>
<reference evidence="6 7" key="1">
    <citation type="journal article" date="2018" name="BMC Genomics">
        <title>Genomic evidence for intraspecific hybridization in a clonal and extremely halotolerant yeast.</title>
        <authorList>
            <person name="Gostincar C."/>
            <person name="Stajich J.E."/>
            <person name="Zupancic J."/>
            <person name="Zalar P."/>
            <person name="Gunde-Cimerman N."/>
        </authorList>
    </citation>
    <scope>NUCLEOTIDE SEQUENCE [LARGE SCALE GENOMIC DNA]</scope>
    <source>
        <strain evidence="6 7">EXF-151</strain>
    </source>
</reference>